<dbReference type="EMBL" id="CAJVPM010013404">
    <property type="protein sequence ID" value="CAG8594626.1"/>
    <property type="molecule type" value="Genomic_DNA"/>
</dbReference>
<dbReference type="Proteomes" id="UP000789860">
    <property type="component" value="Unassembled WGS sequence"/>
</dbReference>
<sequence>ETRILHNKESQTKNERSNQLDKGHKLNKIEIIDENLTEVTDEDEME</sequence>
<protein>
    <submittedName>
        <fullName evidence="1">6188_t:CDS:1</fullName>
    </submittedName>
</protein>
<evidence type="ECO:0000313" key="1">
    <source>
        <dbReference type="EMBL" id="CAG8594626.1"/>
    </source>
</evidence>
<proteinExistence type="predicted"/>
<comment type="caution">
    <text evidence="1">The sequence shown here is derived from an EMBL/GenBank/DDBJ whole genome shotgun (WGS) entry which is preliminary data.</text>
</comment>
<keyword evidence="2" id="KW-1185">Reference proteome</keyword>
<evidence type="ECO:0000313" key="2">
    <source>
        <dbReference type="Proteomes" id="UP000789860"/>
    </source>
</evidence>
<reference evidence="1" key="1">
    <citation type="submission" date="2021-06" db="EMBL/GenBank/DDBJ databases">
        <authorList>
            <person name="Kallberg Y."/>
            <person name="Tangrot J."/>
            <person name="Rosling A."/>
        </authorList>
    </citation>
    <scope>NUCLEOTIDE SEQUENCE</scope>
    <source>
        <strain evidence="1">AU212A</strain>
    </source>
</reference>
<organism evidence="1 2">
    <name type="scientific">Scutellospora calospora</name>
    <dbReference type="NCBI Taxonomy" id="85575"/>
    <lineage>
        <taxon>Eukaryota</taxon>
        <taxon>Fungi</taxon>
        <taxon>Fungi incertae sedis</taxon>
        <taxon>Mucoromycota</taxon>
        <taxon>Glomeromycotina</taxon>
        <taxon>Glomeromycetes</taxon>
        <taxon>Diversisporales</taxon>
        <taxon>Gigasporaceae</taxon>
        <taxon>Scutellospora</taxon>
    </lineage>
</organism>
<accession>A0ACA9MJD0</accession>
<gene>
    <name evidence="1" type="ORF">SCALOS_LOCUS6704</name>
</gene>
<name>A0ACA9MJD0_9GLOM</name>
<feature type="non-terminal residue" evidence="1">
    <location>
        <position position="1"/>
    </location>
</feature>